<evidence type="ECO:0000256" key="1">
    <source>
        <dbReference type="ARBA" id="ARBA00022555"/>
    </source>
</evidence>
<evidence type="ECO:0000256" key="3">
    <source>
        <dbReference type="ARBA" id="ARBA00022679"/>
    </source>
</evidence>
<dbReference type="GO" id="GO:0160104">
    <property type="term" value="F:tRNA (guanine(26)-N2)-dimethyltransferase activity"/>
    <property type="evidence" value="ECO:0007669"/>
    <property type="project" value="UniProtKB-UniRule"/>
</dbReference>
<dbReference type="PANTHER" id="PTHR10631:SF3">
    <property type="entry name" value="TRNA (GUANINE(26)-N(2))-DIMETHYLTRANSFERASE"/>
    <property type="match status" value="1"/>
</dbReference>
<protein>
    <recommendedName>
        <fullName evidence="7 9">tRNA (guanine(26)-N(2))-dimethyltransferase</fullName>
        <ecNumber evidence="7 9">2.1.1.216</ecNumber>
    </recommendedName>
</protein>
<feature type="region of interest" description="Disordered" evidence="10">
    <location>
        <begin position="518"/>
        <end position="559"/>
    </location>
</feature>
<evidence type="ECO:0000256" key="8">
    <source>
        <dbReference type="ARBA" id="ARBA00051897"/>
    </source>
</evidence>
<evidence type="ECO:0000313" key="11">
    <source>
        <dbReference type="EMBL" id="KAJ7219303.1"/>
    </source>
</evidence>
<comment type="caution">
    <text evidence="11">The sequence shown here is derived from an EMBL/GenBank/DDBJ whole genome shotgun (WGS) entry which is preliminary data.</text>
</comment>
<keyword evidence="4 9" id="KW-0949">S-adenosyl-L-methionine</keyword>
<comment type="similarity">
    <text evidence="9">Belongs to the class I-like SAM-binding methyltransferase superfamily. Trm1 family.</text>
</comment>
<accession>A0AAD6VSS6</accession>
<name>A0AAD6VSS6_9AGAR</name>
<dbReference type="Gene3D" id="3.30.56.70">
    <property type="entry name" value="N2,N2-dimethylguanosine tRNA methyltransferase, C-terminal domain"/>
    <property type="match status" value="1"/>
</dbReference>
<keyword evidence="1 9" id="KW-0820">tRNA-binding</keyword>
<dbReference type="EMBL" id="JARJCW010000011">
    <property type="protein sequence ID" value="KAJ7219303.1"/>
    <property type="molecule type" value="Genomic_DNA"/>
</dbReference>
<dbReference type="Pfam" id="PF02005">
    <property type="entry name" value="TRM"/>
    <property type="match status" value="1"/>
</dbReference>
<dbReference type="InterPro" id="IPR042296">
    <property type="entry name" value="tRNA_met_Trm1_C"/>
</dbReference>
<dbReference type="SUPFAM" id="SSF53335">
    <property type="entry name" value="S-adenosyl-L-methionine-dependent methyltransferases"/>
    <property type="match status" value="1"/>
</dbReference>
<organism evidence="11 12">
    <name type="scientific">Mycena pura</name>
    <dbReference type="NCBI Taxonomy" id="153505"/>
    <lineage>
        <taxon>Eukaryota</taxon>
        <taxon>Fungi</taxon>
        <taxon>Dikarya</taxon>
        <taxon>Basidiomycota</taxon>
        <taxon>Agaricomycotina</taxon>
        <taxon>Agaricomycetes</taxon>
        <taxon>Agaricomycetidae</taxon>
        <taxon>Agaricales</taxon>
        <taxon>Marasmiineae</taxon>
        <taxon>Mycenaceae</taxon>
        <taxon>Mycena</taxon>
    </lineage>
</organism>
<keyword evidence="5 9" id="KW-0819">tRNA processing</keyword>
<proteinExistence type="inferred from homology"/>
<evidence type="ECO:0000256" key="7">
    <source>
        <dbReference type="ARBA" id="ARBA00039099"/>
    </source>
</evidence>
<evidence type="ECO:0000256" key="6">
    <source>
        <dbReference type="ARBA" id="ARBA00022884"/>
    </source>
</evidence>
<keyword evidence="3 9" id="KW-0808">Transferase</keyword>
<evidence type="ECO:0000256" key="9">
    <source>
        <dbReference type="PROSITE-ProRule" id="PRU00958"/>
    </source>
</evidence>
<dbReference type="PROSITE" id="PS51626">
    <property type="entry name" value="SAM_MT_TRM1"/>
    <property type="match status" value="1"/>
</dbReference>
<dbReference type="GO" id="GO:0002940">
    <property type="term" value="P:tRNA N2-guanine methylation"/>
    <property type="evidence" value="ECO:0007669"/>
    <property type="project" value="TreeGrafter"/>
</dbReference>
<feature type="compositionally biased region" description="Low complexity" evidence="10">
    <location>
        <begin position="527"/>
        <end position="537"/>
    </location>
</feature>
<evidence type="ECO:0000256" key="2">
    <source>
        <dbReference type="ARBA" id="ARBA00022603"/>
    </source>
</evidence>
<evidence type="ECO:0000256" key="10">
    <source>
        <dbReference type="SAM" id="MobiDB-lite"/>
    </source>
</evidence>
<dbReference type="NCBIfam" id="TIGR00308">
    <property type="entry name" value="TRM1"/>
    <property type="match status" value="1"/>
</dbReference>
<comment type="catalytic activity">
    <reaction evidence="8 9">
        <text>guanosine(26) in tRNA + 2 S-adenosyl-L-methionine = N(2)-dimethylguanosine(26) in tRNA + 2 S-adenosyl-L-homocysteine + 2 H(+)</text>
        <dbReference type="Rhea" id="RHEA:43140"/>
        <dbReference type="Rhea" id="RHEA-COMP:10359"/>
        <dbReference type="Rhea" id="RHEA-COMP:10360"/>
        <dbReference type="ChEBI" id="CHEBI:15378"/>
        <dbReference type="ChEBI" id="CHEBI:57856"/>
        <dbReference type="ChEBI" id="CHEBI:59789"/>
        <dbReference type="ChEBI" id="CHEBI:74269"/>
        <dbReference type="ChEBI" id="CHEBI:74513"/>
        <dbReference type="EC" id="2.1.1.216"/>
    </reaction>
</comment>
<dbReference type="PANTHER" id="PTHR10631">
    <property type="entry name" value="N 2 ,N 2 -DIMETHYLGUANOSINE TRNA METHYLTRANSFERASE"/>
    <property type="match status" value="1"/>
</dbReference>
<dbReference type="GO" id="GO:0005634">
    <property type="term" value="C:nucleus"/>
    <property type="evidence" value="ECO:0007669"/>
    <property type="project" value="TreeGrafter"/>
</dbReference>
<keyword evidence="2 9" id="KW-0489">Methyltransferase</keyword>
<reference evidence="11" key="1">
    <citation type="submission" date="2023-03" db="EMBL/GenBank/DDBJ databases">
        <title>Massive genome expansion in bonnet fungi (Mycena s.s.) driven by repeated elements and novel gene families across ecological guilds.</title>
        <authorList>
            <consortium name="Lawrence Berkeley National Laboratory"/>
            <person name="Harder C.B."/>
            <person name="Miyauchi S."/>
            <person name="Viragh M."/>
            <person name="Kuo A."/>
            <person name="Thoen E."/>
            <person name="Andreopoulos B."/>
            <person name="Lu D."/>
            <person name="Skrede I."/>
            <person name="Drula E."/>
            <person name="Henrissat B."/>
            <person name="Morin E."/>
            <person name="Kohler A."/>
            <person name="Barry K."/>
            <person name="LaButti K."/>
            <person name="Morin E."/>
            <person name="Salamov A."/>
            <person name="Lipzen A."/>
            <person name="Mereny Z."/>
            <person name="Hegedus B."/>
            <person name="Baldrian P."/>
            <person name="Stursova M."/>
            <person name="Weitz H."/>
            <person name="Taylor A."/>
            <person name="Grigoriev I.V."/>
            <person name="Nagy L.G."/>
            <person name="Martin F."/>
            <person name="Kauserud H."/>
        </authorList>
    </citation>
    <scope>NUCLEOTIDE SEQUENCE</scope>
    <source>
        <strain evidence="11">9144</strain>
    </source>
</reference>
<dbReference type="InterPro" id="IPR002905">
    <property type="entry name" value="Trm1"/>
</dbReference>
<dbReference type="Proteomes" id="UP001219525">
    <property type="component" value="Unassembled WGS sequence"/>
</dbReference>
<gene>
    <name evidence="11" type="ORF">GGX14DRAFT_435612</name>
</gene>
<dbReference type="InterPro" id="IPR029063">
    <property type="entry name" value="SAM-dependent_MTases_sf"/>
</dbReference>
<keyword evidence="12" id="KW-1185">Reference proteome</keyword>
<evidence type="ECO:0000256" key="5">
    <source>
        <dbReference type="ARBA" id="ARBA00022694"/>
    </source>
</evidence>
<feature type="region of interest" description="Disordered" evidence="10">
    <location>
        <begin position="64"/>
        <end position="96"/>
    </location>
</feature>
<dbReference type="GO" id="GO:0000049">
    <property type="term" value="F:tRNA binding"/>
    <property type="evidence" value="ECO:0007669"/>
    <property type="project" value="UniProtKB-UniRule"/>
</dbReference>
<keyword evidence="6 9" id="KW-0694">RNA-binding</keyword>
<dbReference type="EC" id="2.1.1.216" evidence="7 9"/>
<dbReference type="Gene3D" id="3.40.50.150">
    <property type="entry name" value="Vaccinia Virus protein VP39"/>
    <property type="match status" value="1"/>
</dbReference>
<dbReference type="AlphaFoldDB" id="A0AAD6VSS6"/>
<sequence>MASNKITVPDGFTLHTENNSHILLLSNEAFLNPVQEFNRDLSVACIRTWSEQLHESKKAKWLLSQETKQAKQKQKKRPKLEASETDPPASSTTQPEFPQRKVVILEALSATGLRSIRYAKEIPHVSCVIANDLSPAATAAIKRNIEINGLGPRPPTSEAEEVAASVLPAEIKVMQGDACTLMYSHREGNKRVDVVDIDPYGTAAPFIDSAVQCVRDDGLLCVTCTDLSILATTNFPEKCFSNYGGVPIKGEFCHESALRLVLHSVSTSAARYGRYIEPLISLSIDFYVRLFIRVRTSPFEVKKAVTKTSSYWVCTDCQSFYSHPLCRVTEKIHPSGPVNLNFKLQAGPPVGDKCPECEGVLHSAGPMWSAPIHNQDFIGKLLAHLESNEKQYGTASRMKGMLTLAKDELPDCPFYFTPTRISKFFHCVTPSFADVASALLNAGHKVARSHASAGSIKTSATRAEIFDIFRSWVKLHPVKNISPNSAAQRLLAKEPKAEANFTRHPDSVTHTAKVKLVRYQENPPNWGPKAKAASGSGPPAGGAKRKHVQLEEMEGEEED</sequence>
<dbReference type="FunFam" id="3.30.56.70:FF:000001">
    <property type="entry name" value="tRNA (guanine(26)-N(2))-dimethyltransferase"/>
    <property type="match status" value="1"/>
</dbReference>
<evidence type="ECO:0000313" key="12">
    <source>
        <dbReference type="Proteomes" id="UP001219525"/>
    </source>
</evidence>
<evidence type="ECO:0000256" key="4">
    <source>
        <dbReference type="ARBA" id="ARBA00022691"/>
    </source>
</evidence>